<dbReference type="PROSITE" id="PS50089">
    <property type="entry name" value="ZF_RING_2"/>
    <property type="match status" value="1"/>
</dbReference>
<evidence type="ECO:0000256" key="4">
    <source>
        <dbReference type="ARBA" id="ARBA00022833"/>
    </source>
</evidence>
<dbReference type="Gene3D" id="1.10.1170.10">
    <property type="entry name" value="Inhibitor Of Apoptosis Protein (2mihbC-IAP-1), Chain A"/>
    <property type="match status" value="1"/>
</dbReference>
<dbReference type="PROSITE" id="PS01282">
    <property type="entry name" value="BIR_REPEAT_1"/>
    <property type="match status" value="1"/>
</dbReference>
<dbReference type="PROSITE" id="PS50143">
    <property type="entry name" value="BIR_REPEAT_2"/>
    <property type="match status" value="1"/>
</dbReference>
<dbReference type="Gene3D" id="3.30.40.10">
    <property type="entry name" value="Zinc/RING finger domain, C3HC4 (zinc finger)"/>
    <property type="match status" value="1"/>
</dbReference>
<dbReference type="Proteomes" id="UP000504606">
    <property type="component" value="Unplaced"/>
</dbReference>
<dbReference type="InterPro" id="IPR001841">
    <property type="entry name" value="Znf_RING"/>
</dbReference>
<name>A0A6J1SF62_FRAOC</name>
<feature type="region of interest" description="Disordered" evidence="6">
    <location>
        <begin position="68"/>
        <end position="94"/>
    </location>
</feature>
<dbReference type="OrthoDB" id="5855668at2759"/>
<evidence type="ECO:0000256" key="3">
    <source>
        <dbReference type="ARBA" id="ARBA00022771"/>
    </source>
</evidence>
<evidence type="ECO:0000313" key="9">
    <source>
        <dbReference type="RefSeq" id="XP_026277965.1"/>
    </source>
</evidence>
<protein>
    <submittedName>
        <fullName evidence="9">Baculoviral IAP repeat-containing protein 3-like</fullName>
    </submittedName>
</protein>
<dbReference type="GO" id="GO:0051726">
    <property type="term" value="P:regulation of cell cycle"/>
    <property type="evidence" value="ECO:0007669"/>
    <property type="project" value="TreeGrafter"/>
</dbReference>
<keyword evidence="2" id="KW-0479">Metal-binding</keyword>
<dbReference type="Pfam" id="PF13920">
    <property type="entry name" value="zf-C3HC4_3"/>
    <property type="match status" value="1"/>
</dbReference>
<evidence type="ECO:0000256" key="6">
    <source>
        <dbReference type="SAM" id="MobiDB-lite"/>
    </source>
</evidence>
<keyword evidence="8" id="KW-1185">Reference proteome</keyword>
<evidence type="ECO:0000256" key="1">
    <source>
        <dbReference type="ARBA" id="ARBA00006672"/>
    </source>
</evidence>
<proteinExistence type="inferred from homology"/>
<evidence type="ECO:0000256" key="5">
    <source>
        <dbReference type="PROSITE-ProRule" id="PRU00175"/>
    </source>
</evidence>
<organism evidence="8 9">
    <name type="scientific">Frankliniella occidentalis</name>
    <name type="common">Western flower thrips</name>
    <name type="synonym">Euthrips occidentalis</name>
    <dbReference type="NCBI Taxonomy" id="133901"/>
    <lineage>
        <taxon>Eukaryota</taxon>
        <taxon>Metazoa</taxon>
        <taxon>Ecdysozoa</taxon>
        <taxon>Arthropoda</taxon>
        <taxon>Hexapoda</taxon>
        <taxon>Insecta</taxon>
        <taxon>Pterygota</taxon>
        <taxon>Neoptera</taxon>
        <taxon>Paraneoptera</taxon>
        <taxon>Thysanoptera</taxon>
        <taxon>Terebrantia</taxon>
        <taxon>Thripoidea</taxon>
        <taxon>Thripidae</taxon>
        <taxon>Frankliniella</taxon>
    </lineage>
</organism>
<dbReference type="GO" id="GO:0061630">
    <property type="term" value="F:ubiquitin protein ligase activity"/>
    <property type="evidence" value="ECO:0007669"/>
    <property type="project" value="TreeGrafter"/>
</dbReference>
<dbReference type="AlphaFoldDB" id="A0A6J1SF62"/>
<feature type="compositionally biased region" description="Basic and acidic residues" evidence="6">
    <location>
        <begin position="84"/>
        <end position="94"/>
    </location>
</feature>
<dbReference type="GO" id="GO:0031398">
    <property type="term" value="P:positive regulation of protein ubiquitination"/>
    <property type="evidence" value="ECO:0007669"/>
    <property type="project" value="TreeGrafter"/>
</dbReference>
<evidence type="ECO:0000259" key="7">
    <source>
        <dbReference type="PROSITE" id="PS50089"/>
    </source>
</evidence>
<dbReference type="GO" id="GO:0043066">
    <property type="term" value="P:negative regulation of apoptotic process"/>
    <property type="evidence" value="ECO:0007669"/>
    <property type="project" value="TreeGrafter"/>
</dbReference>
<dbReference type="SUPFAM" id="SSF57924">
    <property type="entry name" value="Inhibitor of apoptosis (IAP) repeat"/>
    <property type="match status" value="1"/>
</dbReference>
<evidence type="ECO:0000256" key="2">
    <source>
        <dbReference type="ARBA" id="ARBA00022723"/>
    </source>
</evidence>
<dbReference type="PANTHER" id="PTHR10044">
    <property type="entry name" value="INHIBITOR OF APOPTOSIS"/>
    <property type="match status" value="1"/>
</dbReference>
<dbReference type="CDD" id="cd00022">
    <property type="entry name" value="BIR"/>
    <property type="match status" value="1"/>
</dbReference>
<dbReference type="InterPro" id="IPR050784">
    <property type="entry name" value="IAP"/>
</dbReference>
<dbReference type="FunFam" id="1.10.1170.10:FF:000002">
    <property type="entry name" value="Baculoviral IAP repeat containing 7"/>
    <property type="match status" value="1"/>
</dbReference>
<dbReference type="InterPro" id="IPR013083">
    <property type="entry name" value="Znf_RING/FYVE/PHD"/>
</dbReference>
<accession>A0A6J1SF62</accession>
<dbReference type="RefSeq" id="XP_026277965.1">
    <property type="nucleotide sequence ID" value="XM_026422180.2"/>
</dbReference>
<feature type="domain" description="RING-type" evidence="7">
    <location>
        <begin position="231"/>
        <end position="266"/>
    </location>
</feature>
<dbReference type="SMART" id="SM00238">
    <property type="entry name" value="BIR"/>
    <property type="match status" value="1"/>
</dbReference>
<dbReference type="GO" id="GO:0043027">
    <property type="term" value="F:cysteine-type endopeptidase inhibitor activity involved in apoptotic process"/>
    <property type="evidence" value="ECO:0007669"/>
    <property type="project" value="TreeGrafter"/>
</dbReference>
<dbReference type="GO" id="GO:0005634">
    <property type="term" value="C:nucleus"/>
    <property type="evidence" value="ECO:0007669"/>
    <property type="project" value="TreeGrafter"/>
</dbReference>
<dbReference type="Pfam" id="PF00653">
    <property type="entry name" value="BIR"/>
    <property type="match status" value="1"/>
</dbReference>
<dbReference type="KEGG" id="foc:113206208"/>
<dbReference type="GO" id="GO:0005737">
    <property type="term" value="C:cytoplasm"/>
    <property type="evidence" value="ECO:0007669"/>
    <property type="project" value="TreeGrafter"/>
</dbReference>
<comment type="similarity">
    <text evidence="1">Belongs to the IAP family.</text>
</comment>
<reference evidence="9" key="1">
    <citation type="submission" date="2025-08" db="UniProtKB">
        <authorList>
            <consortium name="RefSeq"/>
        </authorList>
    </citation>
    <scope>IDENTIFICATION</scope>
    <source>
        <tissue evidence="9">Whole organism</tissue>
    </source>
</reference>
<keyword evidence="4" id="KW-0862">Zinc</keyword>
<dbReference type="GeneID" id="113206208"/>
<gene>
    <name evidence="9" type="primary">LOC113206208</name>
</gene>
<dbReference type="GO" id="GO:0008270">
    <property type="term" value="F:zinc ion binding"/>
    <property type="evidence" value="ECO:0007669"/>
    <property type="project" value="UniProtKB-KW"/>
</dbReference>
<evidence type="ECO:0000313" key="8">
    <source>
        <dbReference type="Proteomes" id="UP000504606"/>
    </source>
</evidence>
<dbReference type="PANTHER" id="PTHR10044:SF174">
    <property type="entry name" value="DEATH-ASSOCIATED INHIBITOR OF APOPTOSIS 1"/>
    <property type="match status" value="1"/>
</dbReference>
<dbReference type="InterPro" id="IPR001370">
    <property type="entry name" value="BIR_rpt"/>
</dbReference>
<sequence>MSDMEALRSPGTPGVNVRPYEVIWAVRPNYRRSTFLQALRPYSERVQDLMLESWRALEAELRGTADVLSSDVDVTPDPPASPEAPRKSDNTPVMKDVESVSKYAHPAYETLKSREESFARWSHEDKVSAARLASAGFFFTNIEDKVLCFSCGGGLRDWKKGDDGWVEHAFYFSKCRYVKEMKGTEFVRLVQGERPATMSPEDIRAAACKDESSVVEKEEESPAEEDDKLKCKICLSEDVGIVFLPCRHFATCINCGQVVQKCVICREHIRGVLRVFLS</sequence>
<keyword evidence="3 5" id="KW-0863">Zinc-finger</keyword>